<dbReference type="InterPro" id="IPR043519">
    <property type="entry name" value="NT_sf"/>
</dbReference>
<dbReference type="CDD" id="cd05402">
    <property type="entry name" value="NT_PAP_TUTase"/>
    <property type="match status" value="1"/>
</dbReference>
<dbReference type="GO" id="GO:0031123">
    <property type="term" value="P:RNA 3'-end processing"/>
    <property type="evidence" value="ECO:0007669"/>
    <property type="project" value="TreeGrafter"/>
</dbReference>
<keyword evidence="3" id="KW-1185">Reference proteome</keyword>
<evidence type="ECO:0000313" key="3">
    <source>
        <dbReference type="Proteomes" id="UP001237642"/>
    </source>
</evidence>
<dbReference type="PANTHER" id="PTHR12271">
    <property type="entry name" value="POLY A POLYMERASE CID PAP -RELATED"/>
    <property type="match status" value="1"/>
</dbReference>
<evidence type="ECO:0000313" key="2">
    <source>
        <dbReference type="EMBL" id="KAK1378664.1"/>
    </source>
</evidence>
<dbReference type="Proteomes" id="UP001237642">
    <property type="component" value="Unassembled WGS sequence"/>
</dbReference>
<dbReference type="Gene3D" id="3.30.460.10">
    <property type="entry name" value="Beta Polymerase, domain 2"/>
    <property type="match status" value="1"/>
</dbReference>
<reference evidence="2" key="2">
    <citation type="submission" date="2023-05" db="EMBL/GenBank/DDBJ databases">
        <authorList>
            <person name="Schelkunov M.I."/>
        </authorList>
    </citation>
    <scope>NUCLEOTIDE SEQUENCE</scope>
    <source>
        <strain evidence="2">Hsosn_3</strain>
        <tissue evidence="2">Leaf</tissue>
    </source>
</reference>
<dbReference type="EMBL" id="JAUIZM010000006">
    <property type="protein sequence ID" value="KAK1378664.1"/>
    <property type="molecule type" value="Genomic_DNA"/>
</dbReference>
<evidence type="ECO:0000259" key="1">
    <source>
        <dbReference type="Pfam" id="PF22600"/>
    </source>
</evidence>
<dbReference type="AlphaFoldDB" id="A0AAD8MN51"/>
<reference evidence="2" key="1">
    <citation type="submission" date="2023-02" db="EMBL/GenBank/DDBJ databases">
        <title>Genome of toxic invasive species Heracleum sosnowskyi carries increased number of genes despite the absence of recent whole-genome duplications.</title>
        <authorList>
            <person name="Schelkunov M."/>
            <person name="Shtratnikova V."/>
            <person name="Makarenko M."/>
            <person name="Klepikova A."/>
            <person name="Omelchenko D."/>
            <person name="Novikova G."/>
            <person name="Obukhova E."/>
            <person name="Bogdanov V."/>
            <person name="Penin A."/>
            <person name="Logacheva M."/>
        </authorList>
    </citation>
    <scope>NUCLEOTIDE SEQUENCE</scope>
    <source>
        <strain evidence="2">Hsosn_3</strain>
        <tissue evidence="2">Leaf</tissue>
    </source>
</reference>
<gene>
    <name evidence="2" type="ORF">POM88_025408</name>
</gene>
<dbReference type="Pfam" id="PF22600">
    <property type="entry name" value="MTPAP-like_central"/>
    <property type="match status" value="1"/>
</dbReference>
<organism evidence="2 3">
    <name type="scientific">Heracleum sosnowskyi</name>
    <dbReference type="NCBI Taxonomy" id="360622"/>
    <lineage>
        <taxon>Eukaryota</taxon>
        <taxon>Viridiplantae</taxon>
        <taxon>Streptophyta</taxon>
        <taxon>Embryophyta</taxon>
        <taxon>Tracheophyta</taxon>
        <taxon>Spermatophyta</taxon>
        <taxon>Magnoliopsida</taxon>
        <taxon>eudicotyledons</taxon>
        <taxon>Gunneridae</taxon>
        <taxon>Pentapetalae</taxon>
        <taxon>asterids</taxon>
        <taxon>campanulids</taxon>
        <taxon>Apiales</taxon>
        <taxon>Apiaceae</taxon>
        <taxon>Apioideae</taxon>
        <taxon>apioid superclade</taxon>
        <taxon>Tordylieae</taxon>
        <taxon>Tordyliinae</taxon>
        <taxon>Heracleum</taxon>
    </lineage>
</organism>
<comment type="caution">
    <text evidence="2">The sequence shown here is derived from an EMBL/GenBank/DDBJ whole genome shotgun (WGS) entry which is preliminary data.</text>
</comment>
<accession>A0AAD8MN51</accession>
<name>A0AAD8MN51_9APIA</name>
<dbReference type="GO" id="GO:0050265">
    <property type="term" value="F:RNA uridylyltransferase activity"/>
    <property type="evidence" value="ECO:0007669"/>
    <property type="project" value="TreeGrafter"/>
</dbReference>
<protein>
    <submittedName>
        <fullName evidence="2">TUTase domain-containing protein</fullName>
    </submittedName>
</protein>
<dbReference type="PANTHER" id="PTHR12271:SF123">
    <property type="entry name" value="PROTEIN HESO1"/>
    <property type="match status" value="1"/>
</dbReference>
<dbReference type="SUPFAM" id="SSF81301">
    <property type="entry name" value="Nucleotidyltransferase"/>
    <property type="match status" value="1"/>
</dbReference>
<dbReference type="InterPro" id="IPR054708">
    <property type="entry name" value="MTPAP-like_central"/>
</dbReference>
<proteinExistence type="predicted"/>
<dbReference type="SUPFAM" id="SSF81631">
    <property type="entry name" value="PAP/OAS1 substrate-binding domain"/>
    <property type="match status" value="1"/>
</dbReference>
<sequence>MSFYGLVEHTLRDILLLINPTRDDWEIRFHIIEDIQAAVQTVEILRGATVEPFGSFVSNLFTRWGDLDISIEILTNSHISNTAKKQKQNLLKDVLKALRSRGTWRKLRFIGNARVPILKLEHNLQNISCDISINNLNGQMKSKLLFWINEIDGRFRDMVLLVKEWAKAHDINDSKSGSLNSYSLSLLIIFHFQTCIPAILPPLKDIYPGNLSHDLKGVRTVAEKHVEEICAANINRFRLDKSRPINQSSLSTLLISFFAKFSDIYTRASIQGISPYSGQWEDIGSNMTWLPRTFALYVEDPFEQPVNTARSVIDKHLIRIADALRTTHLTLTSPNHNRSTLLAALIRRDLLPYVTRSEPVRNSNNPGNYHPQLNRAISSPSQAHHPRSTMVNLRPNNANINRSVQSNQNTVVNARPNHANINRQVQPNHNQAQQTWRARPNSYNLWGGRWGLNPFKAVTVSSSEDKDIAFGAGTSAESKHSYYCQESFKCHFKNSITSKLYDDDKEELKINSRRVTVCYISTPILKEGCSQEICKVEAEQLYKFQQFSHSSCMYNPN</sequence>
<feature type="domain" description="Poly(A) RNA polymerase mitochondrial-like central palm" evidence="1">
    <location>
        <begin position="10"/>
        <end position="145"/>
    </location>
</feature>
<dbReference type="Gene3D" id="1.10.1410.10">
    <property type="match status" value="1"/>
</dbReference>